<dbReference type="Proteomes" id="UP000037848">
    <property type="component" value="Unassembled WGS sequence"/>
</dbReference>
<keyword evidence="1" id="KW-0418">Kinase</keyword>
<dbReference type="AlphaFoldDB" id="A0A0N1EXX2"/>
<dbReference type="Gene3D" id="3.90.1200.10">
    <property type="match status" value="1"/>
</dbReference>
<evidence type="ECO:0000313" key="1">
    <source>
        <dbReference type="EMBL" id="KPH63494.1"/>
    </source>
</evidence>
<reference evidence="1 2" key="1">
    <citation type="submission" date="2015-08" db="EMBL/GenBank/DDBJ databases">
        <title>Draft Genome Sequence of Pseudoalteromonas porphyrae UCD-SED14.</title>
        <authorList>
            <person name="Coil D.A."/>
            <person name="Jospin G."/>
            <person name="Lee R.D."/>
            <person name="Eisen J.A."/>
        </authorList>
    </citation>
    <scope>NUCLEOTIDE SEQUENCE [LARGE SCALE GENOMIC DNA]</scope>
    <source>
        <strain evidence="1 2">UCD-SED14</strain>
    </source>
</reference>
<dbReference type="PANTHER" id="PTHR11012">
    <property type="entry name" value="PROTEIN KINASE-LIKE DOMAIN-CONTAINING"/>
    <property type="match status" value="1"/>
</dbReference>
<dbReference type="GO" id="GO:0016301">
    <property type="term" value="F:kinase activity"/>
    <property type="evidence" value="ECO:0007669"/>
    <property type="project" value="UniProtKB-KW"/>
</dbReference>
<protein>
    <submittedName>
        <fullName evidence="1">Kinase</fullName>
    </submittedName>
</protein>
<organism evidence="1 2">
    <name type="scientific">Pseudoalteromonas porphyrae</name>
    <dbReference type="NCBI Taxonomy" id="187330"/>
    <lineage>
        <taxon>Bacteria</taxon>
        <taxon>Pseudomonadati</taxon>
        <taxon>Pseudomonadota</taxon>
        <taxon>Gammaproteobacteria</taxon>
        <taxon>Alteromonadales</taxon>
        <taxon>Pseudoalteromonadaceae</taxon>
        <taxon>Pseudoalteromonas</taxon>
    </lineage>
</organism>
<dbReference type="Pfam" id="PF02958">
    <property type="entry name" value="EcKL"/>
    <property type="match status" value="1"/>
</dbReference>
<dbReference type="PROSITE" id="PS51257">
    <property type="entry name" value="PROKAR_LIPOPROTEIN"/>
    <property type="match status" value="1"/>
</dbReference>
<evidence type="ECO:0000313" key="2">
    <source>
        <dbReference type="Proteomes" id="UP000037848"/>
    </source>
</evidence>
<keyword evidence="1" id="KW-0808">Transferase</keyword>
<proteinExistence type="predicted"/>
<dbReference type="STRING" id="187330.AMS58_04790"/>
<sequence>MYKQLLANHYKEIHINSTITSLWSGCGEIVRCNLDGIDCVIKAIAVPDHINHPRISQTQFAINRKRRSYDVEYYWYQHYAQSLPAQSPALSCFNTLKNEHQRVLVFSDFECDGFAAAEKIPSHINAIIKWLAYFHAVNFQQRPLGLWPQGNYWHLDTRPDEYTKISDAVIKQKAQCFDREIRNCEYQTLIHGDAKLANFAVGITTEQALGYDFQYVGGGIGVTDLMYFLGSCLTNTELEQASDDYLAKYFDYFTQAMHEYHRGVDASIIVDKWRALWPVVWADFYRFLLGWSPNHVKINNYMQEQYQALDTY</sequence>
<dbReference type="InterPro" id="IPR004119">
    <property type="entry name" value="EcKL"/>
</dbReference>
<dbReference type="SUPFAM" id="SSF56112">
    <property type="entry name" value="Protein kinase-like (PK-like)"/>
    <property type="match status" value="1"/>
</dbReference>
<dbReference type="OrthoDB" id="9769860at2"/>
<accession>A0A0N1EXX2</accession>
<gene>
    <name evidence="1" type="ORF">ADS77_09465</name>
</gene>
<name>A0A0N1EXX2_9GAMM</name>
<dbReference type="EMBL" id="LHPH01000008">
    <property type="protein sequence ID" value="KPH63494.1"/>
    <property type="molecule type" value="Genomic_DNA"/>
</dbReference>
<keyword evidence="2" id="KW-1185">Reference proteome</keyword>
<comment type="caution">
    <text evidence="1">The sequence shown here is derived from an EMBL/GenBank/DDBJ whole genome shotgun (WGS) entry which is preliminary data.</text>
</comment>
<dbReference type="InterPro" id="IPR011009">
    <property type="entry name" value="Kinase-like_dom_sf"/>
</dbReference>
<dbReference type="PATRIC" id="fig|187330.3.peg.3976"/>
<dbReference type="PANTHER" id="PTHR11012:SF30">
    <property type="entry name" value="PROTEIN KINASE-LIKE DOMAIN-CONTAINING"/>
    <property type="match status" value="1"/>
</dbReference>